<evidence type="ECO:0000259" key="1">
    <source>
        <dbReference type="Pfam" id="PF13472"/>
    </source>
</evidence>
<sequence length="255" mass="27849">MSTKGQAKRLGTVAICLFVVIMVVLSACSSTEGGVVSTNYWNGKKVNFIGDSITFGVGASVTENRFTSVTAKMLGLIETNYGIPSSILAVTAASPTDRDPIATRYVDMTDDADLVIVFAGTNDWWSDQTPLGTMSSRSNTDFYGALHNLCLGLLDKYVGKHIVFMTPIKRSYLKYMEPDAVNANGKSLMEYGDIIKEVCAYYSIPVLDLNRESMLNPYFEGQKSAFIPDGIHPNDAGHKLIAQRLVGYLKQLVSN</sequence>
<dbReference type="Proteomes" id="UP001519287">
    <property type="component" value="Unassembled WGS sequence"/>
</dbReference>
<dbReference type="CDD" id="cd00229">
    <property type="entry name" value="SGNH_hydrolase"/>
    <property type="match status" value="1"/>
</dbReference>
<comment type="caution">
    <text evidence="2">The sequence shown here is derived from an EMBL/GenBank/DDBJ whole genome shotgun (WGS) entry which is preliminary data.</text>
</comment>
<keyword evidence="3" id="KW-1185">Reference proteome</keyword>
<dbReference type="InterPro" id="IPR013830">
    <property type="entry name" value="SGNH_hydro"/>
</dbReference>
<dbReference type="EMBL" id="JAGGLB010000010">
    <property type="protein sequence ID" value="MBP1991743.1"/>
    <property type="molecule type" value="Genomic_DNA"/>
</dbReference>
<organism evidence="2 3">
    <name type="scientific">Paenibacillus eucommiae</name>
    <dbReference type="NCBI Taxonomy" id="1355755"/>
    <lineage>
        <taxon>Bacteria</taxon>
        <taxon>Bacillati</taxon>
        <taxon>Bacillota</taxon>
        <taxon>Bacilli</taxon>
        <taxon>Bacillales</taxon>
        <taxon>Paenibacillaceae</taxon>
        <taxon>Paenibacillus</taxon>
    </lineage>
</organism>
<dbReference type="Pfam" id="PF13472">
    <property type="entry name" value="Lipase_GDSL_2"/>
    <property type="match status" value="1"/>
</dbReference>
<proteinExistence type="predicted"/>
<dbReference type="RefSeq" id="WP_209972476.1">
    <property type="nucleotide sequence ID" value="NZ_JAGGLB010000010.1"/>
</dbReference>
<name>A0ABS4IVX3_9BACL</name>
<dbReference type="Gene3D" id="3.40.50.1110">
    <property type="entry name" value="SGNH hydrolase"/>
    <property type="match status" value="1"/>
</dbReference>
<dbReference type="InterPro" id="IPR036514">
    <property type="entry name" value="SGNH_hydro_sf"/>
</dbReference>
<gene>
    <name evidence="2" type="ORF">J2Z66_003350</name>
</gene>
<dbReference type="InterPro" id="IPR051532">
    <property type="entry name" value="Ester_Hydrolysis_Enzymes"/>
</dbReference>
<feature type="domain" description="SGNH hydrolase-type esterase" evidence="1">
    <location>
        <begin position="48"/>
        <end position="240"/>
    </location>
</feature>
<dbReference type="PANTHER" id="PTHR30383:SF5">
    <property type="entry name" value="SGNH HYDROLASE-TYPE ESTERASE DOMAIN-CONTAINING PROTEIN"/>
    <property type="match status" value="1"/>
</dbReference>
<reference evidence="2 3" key="1">
    <citation type="submission" date="2021-03" db="EMBL/GenBank/DDBJ databases">
        <title>Genomic Encyclopedia of Type Strains, Phase IV (KMG-IV): sequencing the most valuable type-strain genomes for metagenomic binning, comparative biology and taxonomic classification.</title>
        <authorList>
            <person name="Goeker M."/>
        </authorList>
    </citation>
    <scope>NUCLEOTIDE SEQUENCE [LARGE SCALE GENOMIC DNA]</scope>
    <source>
        <strain evidence="2 3">DSM 26048</strain>
    </source>
</reference>
<dbReference type="PROSITE" id="PS51257">
    <property type="entry name" value="PROKAR_LIPOPROTEIN"/>
    <property type="match status" value="1"/>
</dbReference>
<dbReference type="PANTHER" id="PTHR30383">
    <property type="entry name" value="THIOESTERASE 1/PROTEASE 1/LYSOPHOSPHOLIPASE L1"/>
    <property type="match status" value="1"/>
</dbReference>
<evidence type="ECO:0000313" key="2">
    <source>
        <dbReference type="EMBL" id="MBP1991743.1"/>
    </source>
</evidence>
<protein>
    <submittedName>
        <fullName evidence="2">Lysophospholipase L1-like esterase</fullName>
    </submittedName>
</protein>
<dbReference type="SUPFAM" id="SSF52266">
    <property type="entry name" value="SGNH hydrolase"/>
    <property type="match status" value="1"/>
</dbReference>
<evidence type="ECO:0000313" key="3">
    <source>
        <dbReference type="Proteomes" id="UP001519287"/>
    </source>
</evidence>
<accession>A0ABS4IVX3</accession>